<comment type="subcellular location">
    <subcellularLocation>
        <location evidence="1">Cell membrane</location>
        <topology evidence="1">Peripheral membrane protein</topology>
        <orientation evidence="1">Cytoplasmic side</orientation>
    </subcellularLocation>
</comment>
<dbReference type="InterPro" id="IPR003593">
    <property type="entry name" value="AAA+_ATPase"/>
</dbReference>
<dbReference type="KEGG" id="esi:Exig_1859"/>
<evidence type="ECO:0000259" key="14">
    <source>
        <dbReference type="SMART" id="SM00382"/>
    </source>
</evidence>
<dbReference type="GO" id="GO:0005047">
    <property type="term" value="F:signal recognition particle binding"/>
    <property type="evidence" value="ECO:0007669"/>
    <property type="project" value="TreeGrafter"/>
</dbReference>
<evidence type="ECO:0000256" key="6">
    <source>
        <dbReference type="ARBA" id="ARBA00022741"/>
    </source>
</evidence>
<gene>
    <name evidence="16" type="ordered locus">Exig_1859</name>
</gene>
<proteinExistence type="inferred from homology"/>
<dbReference type="FunFam" id="3.40.50.300:FF:000695">
    <property type="entry name" value="Flagellar biosynthesis regulator FlhF"/>
    <property type="match status" value="1"/>
</dbReference>
<comment type="function">
    <text evidence="12">Necessary for flagellar biosynthesis. May be involved in translocation of the flagellum.</text>
</comment>
<dbReference type="AlphaFoldDB" id="B1YI84"/>
<reference evidence="17" key="3">
    <citation type="submission" date="2008-04" db="EMBL/GenBank/DDBJ databases">
        <title>Complete sequence of chromosome of Exiguobacterium sibiricum 255-15.</title>
        <authorList>
            <consortium name="US DOE Joint Genome Institute"/>
            <person name="Copeland A."/>
            <person name="Lucas S."/>
            <person name="Lapidus A."/>
            <person name="Glavina del Rio T."/>
            <person name="Dalin E."/>
            <person name="Tice H."/>
            <person name="Bruce D."/>
            <person name="Goodwin L."/>
            <person name="Pitluck S."/>
            <person name="Kiss H."/>
            <person name="Chertkov O."/>
            <person name="Monk C."/>
            <person name="Brettin T."/>
            <person name="Detter J.C."/>
            <person name="Han C."/>
            <person name="Kuske C.R."/>
            <person name="Schmutz J."/>
            <person name="Larimer F."/>
            <person name="Land M."/>
            <person name="Hauser L."/>
            <person name="Kyrpides N."/>
            <person name="Mikhailova N."/>
            <person name="Vishnivetskaya T."/>
            <person name="Rodrigues D.F."/>
            <person name="Gilichinsky D."/>
            <person name="Tiedje J."/>
            <person name="Richardson P."/>
        </authorList>
    </citation>
    <scope>NUCLEOTIDE SEQUENCE [LARGE SCALE GENOMIC DNA]</scope>
    <source>
        <strain evidence="17">DSM 17290 / CIP 109462 / JCM 13490 / 255-15</strain>
    </source>
</reference>
<dbReference type="SMART" id="SM00962">
    <property type="entry name" value="SRP54"/>
    <property type="match status" value="1"/>
</dbReference>
<evidence type="ECO:0000256" key="1">
    <source>
        <dbReference type="ARBA" id="ARBA00004413"/>
    </source>
</evidence>
<keyword evidence="6" id="KW-0547">Nucleotide-binding</keyword>
<dbReference type="InterPro" id="IPR000897">
    <property type="entry name" value="SRP54_GTPase_dom"/>
</dbReference>
<evidence type="ECO:0000259" key="15">
    <source>
        <dbReference type="SMART" id="SM00962"/>
    </source>
</evidence>
<evidence type="ECO:0000313" key="16">
    <source>
        <dbReference type="EMBL" id="ACB61311.1"/>
    </source>
</evidence>
<dbReference type="Pfam" id="PF00448">
    <property type="entry name" value="SRP54"/>
    <property type="match status" value="1"/>
</dbReference>
<dbReference type="CDD" id="cd17873">
    <property type="entry name" value="FlhF"/>
    <property type="match status" value="1"/>
</dbReference>
<dbReference type="SMR" id="B1YI84"/>
<dbReference type="GO" id="GO:0015031">
    <property type="term" value="P:protein transport"/>
    <property type="evidence" value="ECO:0007669"/>
    <property type="project" value="UniProtKB-KW"/>
</dbReference>
<dbReference type="PANTHER" id="PTHR43134:SF3">
    <property type="entry name" value="FLAGELLAR BIOSYNTHESIS PROTEIN FLHF"/>
    <property type="match status" value="1"/>
</dbReference>
<dbReference type="InterPro" id="IPR047040">
    <property type="entry name" value="FlhF__GTPase_dom"/>
</dbReference>
<dbReference type="SUPFAM" id="SSF52540">
    <property type="entry name" value="P-loop containing nucleoside triphosphate hydrolases"/>
    <property type="match status" value="1"/>
</dbReference>
<dbReference type="GO" id="GO:0044781">
    <property type="term" value="P:bacterial-type flagellum organization"/>
    <property type="evidence" value="ECO:0007669"/>
    <property type="project" value="UniProtKB-KW"/>
</dbReference>
<dbReference type="GO" id="GO:0005886">
    <property type="term" value="C:plasma membrane"/>
    <property type="evidence" value="ECO:0007669"/>
    <property type="project" value="UniProtKB-SubCell"/>
</dbReference>
<dbReference type="PANTHER" id="PTHR43134">
    <property type="entry name" value="SIGNAL RECOGNITION PARTICLE RECEPTOR SUBUNIT ALPHA"/>
    <property type="match status" value="1"/>
</dbReference>
<keyword evidence="5" id="KW-1003">Cell membrane</keyword>
<evidence type="ECO:0000313" key="17">
    <source>
        <dbReference type="Proteomes" id="UP000001681"/>
    </source>
</evidence>
<dbReference type="eggNOG" id="COG1419">
    <property type="taxonomic scope" value="Bacteria"/>
</dbReference>
<accession>B1YI84</accession>
<evidence type="ECO:0000256" key="5">
    <source>
        <dbReference type="ARBA" id="ARBA00022475"/>
    </source>
</evidence>
<dbReference type="RefSeq" id="WP_012370729.1">
    <property type="nucleotide sequence ID" value="NC_010556.1"/>
</dbReference>
<dbReference type="GO" id="GO:0006614">
    <property type="term" value="P:SRP-dependent cotranslational protein targeting to membrane"/>
    <property type="evidence" value="ECO:0007669"/>
    <property type="project" value="InterPro"/>
</dbReference>
<reference evidence="16 17" key="1">
    <citation type="journal article" date="2006" name="Extremophiles">
        <title>Characterization of Exiguobacterium isolates from the Siberian permafrost. Description of Exiguobacterium sibiricum sp. nov.</title>
        <authorList>
            <person name="Rodrigues D.F."/>
            <person name="Goris J."/>
            <person name="Vishnivetskaya T."/>
            <person name="Gilichinsky D."/>
            <person name="Thomashow M.F."/>
            <person name="Tiedje J.M."/>
        </authorList>
    </citation>
    <scope>NUCLEOTIDE SEQUENCE [LARGE SCALE GENOMIC DNA]</scope>
    <source>
        <strain evidence="17">DSM 17290 / CIP 109462 / JCM 13490 / 255-15</strain>
    </source>
</reference>
<evidence type="ECO:0000256" key="4">
    <source>
        <dbReference type="ARBA" id="ARBA00022448"/>
    </source>
</evidence>
<keyword evidence="10" id="KW-0472">Membrane</keyword>
<dbReference type="EMBL" id="CP001022">
    <property type="protein sequence ID" value="ACB61311.1"/>
    <property type="molecule type" value="Genomic_DNA"/>
</dbReference>
<name>B1YI84_EXIS2</name>
<evidence type="ECO:0000256" key="8">
    <source>
        <dbReference type="ARBA" id="ARBA00022927"/>
    </source>
</evidence>
<feature type="domain" description="SRP54-type proteins GTP-binding" evidence="15">
    <location>
        <begin position="162"/>
        <end position="352"/>
    </location>
</feature>
<dbReference type="STRING" id="262543.Exig_1859"/>
<comment type="similarity">
    <text evidence="2">Belongs to the GTP-binding SRP family.</text>
</comment>
<evidence type="ECO:0000256" key="9">
    <source>
        <dbReference type="ARBA" id="ARBA00023134"/>
    </source>
</evidence>
<reference evidence="16 17" key="2">
    <citation type="journal article" date="2008" name="BMC Genomics">
        <title>Architecture of thermal adaptation in an Exiguobacterium sibiricum strain isolated from 3 million year old permafrost: a genome and transcriptome approach.</title>
        <authorList>
            <person name="Rodrigues D.F."/>
            <person name="Ivanova N."/>
            <person name="He Z."/>
            <person name="Huebner M."/>
            <person name="Zhou J."/>
            <person name="Tiedje J.M."/>
        </authorList>
    </citation>
    <scope>NUCLEOTIDE SEQUENCE [LARGE SCALE GENOMIC DNA]</scope>
    <source>
        <strain evidence="17">DSM 17290 / CIP 109462 / JCM 13490 / 255-15</strain>
    </source>
</reference>
<dbReference type="GO" id="GO:0005525">
    <property type="term" value="F:GTP binding"/>
    <property type="evidence" value="ECO:0007669"/>
    <property type="project" value="UniProtKB-KW"/>
</dbReference>
<evidence type="ECO:0000256" key="2">
    <source>
        <dbReference type="ARBA" id="ARBA00008531"/>
    </source>
</evidence>
<dbReference type="HOGENOM" id="CLU_009301_11_4_9"/>
<organism evidence="16 17">
    <name type="scientific">Exiguobacterium sibiricum (strain DSM 17290 / CCUG 55495 / CIP 109462 / JCM 13490 / 255-15)</name>
    <dbReference type="NCBI Taxonomy" id="262543"/>
    <lineage>
        <taxon>Bacteria</taxon>
        <taxon>Bacillati</taxon>
        <taxon>Bacillota</taxon>
        <taxon>Bacilli</taxon>
        <taxon>Bacillales</taxon>
        <taxon>Bacillales Family XII. Incertae Sedis</taxon>
        <taxon>Exiguobacterium</taxon>
    </lineage>
</organism>
<dbReference type="InterPro" id="IPR027417">
    <property type="entry name" value="P-loop_NTPase"/>
</dbReference>
<evidence type="ECO:0000256" key="3">
    <source>
        <dbReference type="ARBA" id="ARBA00014919"/>
    </source>
</evidence>
<dbReference type="Proteomes" id="UP000001681">
    <property type="component" value="Chromosome"/>
</dbReference>
<feature type="domain" description="AAA+ ATPase" evidence="14">
    <location>
        <begin position="161"/>
        <end position="356"/>
    </location>
</feature>
<evidence type="ECO:0000256" key="12">
    <source>
        <dbReference type="ARBA" id="ARBA00025337"/>
    </source>
</evidence>
<evidence type="ECO:0000256" key="7">
    <source>
        <dbReference type="ARBA" id="ARBA00022795"/>
    </source>
</evidence>
<dbReference type="SMART" id="SM00382">
    <property type="entry name" value="AAA"/>
    <property type="match status" value="1"/>
</dbReference>
<protein>
    <recommendedName>
        <fullName evidence="3">Flagellar biosynthesis protein FlhF</fullName>
    </recommendedName>
    <alternativeName>
        <fullName evidence="13">Flagella-associated GTP-binding protein</fullName>
    </alternativeName>
</protein>
<evidence type="ECO:0000256" key="11">
    <source>
        <dbReference type="ARBA" id="ARBA00023225"/>
    </source>
</evidence>
<evidence type="ECO:0000256" key="10">
    <source>
        <dbReference type="ARBA" id="ARBA00023136"/>
    </source>
</evidence>
<keyword evidence="7" id="KW-1005">Bacterial flagellum biogenesis</keyword>
<evidence type="ECO:0000256" key="13">
    <source>
        <dbReference type="ARBA" id="ARBA00030866"/>
    </source>
</evidence>
<dbReference type="GO" id="GO:0003924">
    <property type="term" value="F:GTPase activity"/>
    <property type="evidence" value="ECO:0007669"/>
    <property type="project" value="InterPro"/>
</dbReference>
<keyword evidence="9" id="KW-0342">GTP-binding</keyword>
<keyword evidence="4" id="KW-0813">Transport</keyword>
<keyword evidence="8" id="KW-0653">Protein transport</keyword>
<keyword evidence="11" id="KW-1006">Bacterial flagellum protein export</keyword>
<keyword evidence="17" id="KW-1185">Reference proteome</keyword>
<sequence length="356" mass="39797">MMVKRIVANSVSEAMELVKQDLGNDAIILNTRQIKVGGLFGLFAQKKVELVASVEEHPVVKTVQPVAPQASSEPRPIKPVVEKRALSVETVSPKIVSFASRRLPEALCAYEVLLAEPALQHEAEALYDLLVSTYYKTNDLDQVEQVFAATVTDSIRVTAATSRFIMVTGPTGVGKTTTLAKLAAYYRLTKQQKVGLITTDTYRISAVEQLRTYADIIDIPLRVAYDLQEFEQAKVDLSDCDVILIDTAGRNFLDAGYVEQLKKRHDFSETDVFLVLSLTSKYRDLEQIQQRFDQVPLSGFIFTKADETIDLWSIYGLTKKTQLPLFCLTTGQEVPEDIIWPTSAEVSRMIVERGLR</sequence>
<dbReference type="Gene3D" id="3.40.50.300">
    <property type="entry name" value="P-loop containing nucleotide triphosphate hydrolases"/>
    <property type="match status" value="1"/>
</dbReference>
<dbReference type="OrthoDB" id="9778554at2"/>